<comment type="caution">
    <text evidence="11">Lacks conserved residue(s) required for the propagation of feature annotation.</text>
</comment>
<sequence length="192" mass="21416">MLSVILWELFSYYPDLIMYHVIAATTNPAKINAIRLAFTELFGPDSCRIESVEVNSGVPNQPMGDKETRTGARHRVMSARQVRPEADFWIGIEAGIDDEMTFAWIVIENNHCRGEARSASLILPPVILKSLYEGKELGDEMANLTGICNIKQQGGAIGLFTEGKLSRTSVYQQALLLAFVPFHNQIYQTPIN</sequence>
<keyword evidence="2 11" id="KW-0479">Metal-binding</keyword>
<evidence type="ECO:0000256" key="11">
    <source>
        <dbReference type="HAMAP-Rule" id="MF_00648"/>
    </source>
</evidence>
<evidence type="ECO:0000256" key="9">
    <source>
        <dbReference type="ARBA" id="ARBA00048781"/>
    </source>
</evidence>
<dbReference type="GO" id="GO:0103023">
    <property type="term" value="F:ITPase activity"/>
    <property type="evidence" value="ECO:0007669"/>
    <property type="project" value="UniProtKB-EC"/>
</dbReference>
<keyword evidence="6 11" id="KW-0546">Nucleotide metabolism</keyword>
<comment type="subunit">
    <text evidence="11">Homodimer.</text>
</comment>
<dbReference type="Proteomes" id="UP000373449">
    <property type="component" value="Unassembled WGS sequence"/>
</dbReference>
<comment type="catalytic activity">
    <reaction evidence="9 11">
        <text>XTP + H2O = XDP + phosphate + H(+)</text>
        <dbReference type="Rhea" id="RHEA:28406"/>
        <dbReference type="ChEBI" id="CHEBI:15377"/>
        <dbReference type="ChEBI" id="CHEBI:15378"/>
        <dbReference type="ChEBI" id="CHEBI:43474"/>
        <dbReference type="ChEBI" id="CHEBI:59884"/>
        <dbReference type="ChEBI" id="CHEBI:61314"/>
        <dbReference type="EC" id="3.6.1.73"/>
    </reaction>
</comment>
<keyword evidence="5 11" id="KW-0460">Magnesium</keyword>
<dbReference type="EC" id="3.6.1.73" evidence="11"/>
<proteinExistence type="inferred from homology"/>
<dbReference type="SUPFAM" id="SSF52972">
    <property type="entry name" value="ITPase-like"/>
    <property type="match status" value="1"/>
</dbReference>
<feature type="domain" description="Non-canonical purine NTP phosphatase/PRRC1" evidence="12">
    <location>
        <begin position="24"/>
        <end position="182"/>
    </location>
</feature>
<comment type="similarity">
    <text evidence="10 11">Belongs to the YjjX NTPase family.</text>
</comment>
<accession>A0A484ZJC1</accession>
<feature type="binding site" evidence="11">
    <location>
        <position position="85"/>
    </location>
    <ligand>
        <name>Mg(2+)</name>
        <dbReference type="ChEBI" id="CHEBI:18420"/>
    </ligand>
</feature>
<protein>
    <recommendedName>
        <fullName evidence="11">Inosine/xanthosine triphosphatase</fullName>
        <shortName evidence="11">ITPase/XTPase</shortName>
        <ecNumber evidence="11">3.6.1.73</ecNumber>
    </recommendedName>
    <alternativeName>
        <fullName evidence="11">Non-canonical purine NTP phosphatase</fullName>
    </alternativeName>
    <alternativeName>
        <fullName evidence="11">Non-standard purine NTP phosphatase</fullName>
    </alternativeName>
    <alternativeName>
        <fullName evidence="11">Nucleoside-triphosphate phosphatase</fullName>
        <shortName evidence="11">NTPase</shortName>
    </alternativeName>
</protein>
<evidence type="ECO:0000256" key="5">
    <source>
        <dbReference type="ARBA" id="ARBA00022842"/>
    </source>
</evidence>
<gene>
    <name evidence="13" type="primary">yjjX</name>
    <name evidence="13" type="ORF">NCTC12282_02751</name>
</gene>
<organism evidence="13 14">
    <name type="scientific">Budvicia aquatica</name>
    <dbReference type="NCBI Taxonomy" id="82979"/>
    <lineage>
        <taxon>Bacteria</taxon>
        <taxon>Pseudomonadati</taxon>
        <taxon>Pseudomonadota</taxon>
        <taxon>Gammaproteobacteria</taxon>
        <taxon>Enterobacterales</taxon>
        <taxon>Budviciaceae</taxon>
        <taxon>Budvicia</taxon>
    </lineage>
</organism>
<evidence type="ECO:0000256" key="3">
    <source>
        <dbReference type="ARBA" id="ARBA00022741"/>
    </source>
</evidence>
<dbReference type="GO" id="GO:0006772">
    <property type="term" value="P:thiamine metabolic process"/>
    <property type="evidence" value="ECO:0007669"/>
    <property type="project" value="TreeGrafter"/>
</dbReference>
<evidence type="ECO:0000313" key="14">
    <source>
        <dbReference type="Proteomes" id="UP000373449"/>
    </source>
</evidence>
<comment type="catalytic activity">
    <reaction evidence="8 11">
        <text>ITP + H2O = IDP + phosphate + H(+)</text>
        <dbReference type="Rhea" id="RHEA:28330"/>
        <dbReference type="ChEBI" id="CHEBI:15377"/>
        <dbReference type="ChEBI" id="CHEBI:15378"/>
        <dbReference type="ChEBI" id="CHEBI:43474"/>
        <dbReference type="ChEBI" id="CHEBI:58280"/>
        <dbReference type="ChEBI" id="CHEBI:61402"/>
        <dbReference type="EC" id="3.6.1.73"/>
    </reaction>
</comment>
<evidence type="ECO:0000256" key="2">
    <source>
        <dbReference type="ARBA" id="ARBA00022723"/>
    </source>
</evidence>
<evidence type="ECO:0000313" key="13">
    <source>
        <dbReference type="EMBL" id="VFS47811.1"/>
    </source>
</evidence>
<dbReference type="AlphaFoldDB" id="A0A484ZJC1"/>
<dbReference type="NCBIfam" id="TIGR00258">
    <property type="entry name" value="inosine/xanthosine triphosphatase"/>
    <property type="match status" value="1"/>
</dbReference>
<dbReference type="InterPro" id="IPR029001">
    <property type="entry name" value="ITPase-like_fam"/>
</dbReference>
<dbReference type="InterPro" id="IPR050299">
    <property type="entry name" value="YjjX_NTPase"/>
</dbReference>
<evidence type="ECO:0000256" key="1">
    <source>
        <dbReference type="ARBA" id="ARBA00001936"/>
    </source>
</evidence>
<dbReference type="InterPro" id="IPR002786">
    <property type="entry name" value="Non_canon_purine_NTPase"/>
</dbReference>
<evidence type="ECO:0000256" key="8">
    <source>
        <dbReference type="ARBA" id="ARBA00048174"/>
    </source>
</evidence>
<dbReference type="PANTHER" id="PTHR34699:SF2">
    <property type="entry name" value="NON-CANONICAL PURINE NTP PHOSPHATASE_PRRC1 DOMAIN-CONTAINING PROTEIN"/>
    <property type="match status" value="1"/>
</dbReference>
<reference evidence="13 14" key="1">
    <citation type="submission" date="2019-03" db="EMBL/GenBank/DDBJ databases">
        <authorList>
            <consortium name="Pathogen Informatics"/>
        </authorList>
    </citation>
    <scope>NUCLEOTIDE SEQUENCE [LARGE SCALE GENOMIC DNA]</scope>
    <source>
        <strain evidence="13 14">NCTC12282</strain>
    </source>
</reference>
<evidence type="ECO:0000256" key="10">
    <source>
        <dbReference type="ARBA" id="ARBA00060855"/>
    </source>
</evidence>
<comment type="cofactor">
    <cofactor evidence="1">
        <name>Mn(2+)</name>
        <dbReference type="ChEBI" id="CHEBI:29035"/>
    </cofactor>
</comment>
<dbReference type="PANTHER" id="PTHR34699">
    <property type="match status" value="1"/>
</dbReference>
<evidence type="ECO:0000256" key="6">
    <source>
        <dbReference type="ARBA" id="ARBA00023080"/>
    </source>
</evidence>
<comment type="function">
    <text evidence="11">Phosphatase that hydrolyzes non-canonical purine nucleotides such as XTP and ITP to their respective diphosphate derivatives. Probably excludes non-canonical purines from DNA/RNA precursor pool, thus preventing their incorporation into DNA/RNA and avoiding chromosomal lesions.</text>
</comment>
<feature type="binding site" evidence="11">
    <location>
        <begin position="85"/>
        <end position="86"/>
    </location>
    <ligand>
        <name>substrate</name>
    </ligand>
</feature>
<dbReference type="Pfam" id="PF01931">
    <property type="entry name" value="NTPase_I-T"/>
    <property type="match status" value="1"/>
</dbReference>
<evidence type="ECO:0000259" key="12">
    <source>
        <dbReference type="Pfam" id="PF01931"/>
    </source>
</evidence>
<dbReference type="HAMAP" id="MF_00648">
    <property type="entry name" value="Non_canon_purine_NTPase_YjjX"/>
    <property type="match status" value="1"/>
</dbReference>
<dbReference type="FunFam" id="3.90.950.10:FF:000002">
    <property type="entry name" value="Inosine/xanthosine triphosphatase"/>
    <property type="match status" value="1"/>
</dbReference>
<dbReference type="Gene3D" id="3.90.950.10">
    <property type="match status" value="1"/>
</dbReference>
<keyword evidence="3 11" id="KW-0547">Nucleotide-binding</keyword>
<dbReference type="GO" id="GO:0000166">
    <property type="term" value="F:nucleotide binding"/>
    <property type="evidence" value="ECO:0007669"/>
    <property type="project" value="UniProtKB-KW"/>
</dbReference>
<feature type="binding site" evidence="11">
    <location>
        <begin position="25"/>
        <end position="30"/>
    </location>
    <ligand>
        <name>substrate</name>
    </ligand>
</feature>
<evidence type="ECO:0000256" key="7">
    <source>
        <dbReference type="ARBA" id="ARBA00023211"/>
    </source>
</evidence>
<dbReference type="GO" id="GO:0046872">
    <property type="term" value="F:metal ion binding"/>
    <property type="evidence" value="ECO:0007669"/>
    <property type="project" value="UniProtKB-KW"/>
</dbReference>
<dbReference type="EMBL" id="CAADJA010000002">
    <property type="protein sequence ID" value="VFS47811.1"/>
    <property type="molecule type" value="Genomic_DNA"/>
</dbReference>
<dbReference type="NCBIfam" id="NF003459">
    <property type="entry name" value="PRK05074.1"/>
    <property type="match status" value="1"/>
</dbReference>
<comment type="cofactor">
    <cofactor evidence="11">
        <name>Mg(2+)</name>
        <dbReference type="ChEBI" id="CHEBI:18420"/>
    </cofactor>
    <cofactor evidence="11">
        <name>Mn(2+)</name>
        <dbReference type="ChEBI" id="CHEBI:29035"/>
    </cofactor>
    <text evidence="11">Binds 1 divalent metal cation per subunit; can use either Mg(2+) or Mn(2+).</text>
</comment>
<keyword evidence="7 11" id="KW-0464">Manganese</keyword>
<evidence type="ECO:0000256" key="4">
    <source>
        <dbReference type="ARBA" id="ARBA00022801"/>
    </source>
</evidence>
<keyword evidence="4 11" id="KW-0378">Hydrolase</keyword>
<name>A0A484ZJC1_9GAMM</name>
<dbReference type="InterPro" id="IPR026533">
    <property type="entry name" value="NTPase/PRRC1"/>
</dbReference>
<dbReference type="GO" id="GO:0009117">
    <property type="term" value="P:nucleotide metabolic process"/>
    <property type="evidence" value="ECO:0007669"/>
    <property type="project" value="UniProtKB-KW"/>
</dbReference>